<dbReference type="Pfam" id="PF09851">
    <property type="entry name" value="SHOCT"/>
    <property type="match status" value="1"/>
</dbReference>
<feature type="transmembrane region" description="Helical" evidence="2">
    <location>
        <begin position="233"/>
        <end position="254"/>
    </location>
</feature>
<feature type="transmembrane region" description="Helical" evidence="2">
    <location>
        <begin position="286"/>
        <end position="305"/>
    </location>
</feature>
<organism evidence="4">
    <name type="scientific">freshwater metagenome</name>
    <dbReference type="NCBI Taxonomy" id="449393"/>
    <lineage>
        <taxon>unclassified sequences</taxon>
        <taxon>metagenomes</taxon>
        <taxon>ecological metagenomes</taxon>
    </lineage>
</organism>
<feature type="transmembrane region" description="Helical" evidence="2">
    <location>
        <begin position="326"/>
        <end position="345"/>
    </location>
</feature>
<feature type="transmembrane region" description="Helical" evidence="2">
    <location>
        <begin position="351"/>
        <end position="368"/>
    </location>
</feature>
<evidence type="ECO:0000256" key="2">
    <source>
        <dbReference type="SAM" id="Phobius"/>
    </source>
</evidence>
<keyword evidence="2" id="KW-0472">Membrane</keyword>
<feature type="compositionally biased region" description="Low complexity" evidence="1">
    <location>
        <begin position="403"/>
        <end position="414"/>
    </location>
</feature>
<keyword evidence="2" id="KW-0812">Transmembrane</keyword>
<dbReference type="EMBL" id="CAFBLU010000023">
    <property type="protein sequence ID" value="CAB4879326.1"/>
    <property type="molecule type" value="Genomic_DNA"/>
</dbReference>
<feature type="transmembrane region" description="Helical" evidence="2">
    <location>
        <begin position="17"/>
        <end position="38"/>
    </location>
</feature>
<feature type="compositionally biased region" description="Polar residues" evidence="1">
    <location>
        <begin position="422"/>
        <end position="448"/>
    </location>
</feature>
<evidence type="ECO:0000256" key="1">
    <source>
        <dbReference type="SAM" id="MobiDB-lite"/>
    </source>
</evidence>
<feature type="transmembrane region" description="Helical" evidence="2">
    <location>
        <begin position="202"/>
        <end position="224"/>
    </location>
</feature>
<keyword evidence="2" id="KW-1133">Transmembrane helix</keyword>
<feature type="region of interest" description="Disordered" evidence="1">
    <location>
        <begin position="403"/>
        <end position="451"/>
    </location>
</feature>
<gene>
    <name evidence="4" type="ORF">UFOPK3444_01244</name>
</gene>
<sequence>MSTSNENSEVGSRGNRLAASVLIVLATILSIISVYAVWVDQQVLNPDNWANTSTKLLQNKEVRTQTAVFITDKIYENVDVQAEIEKALPNNASILAGPAADALRGLAQTGIEKSLGTSEAQSVWKSAHRALDQQVVDVINQTNTGFLQYQGDKVQLDLREAAIKIGDRLGLKSQAEKIKPGQATLTIFSSGEIGQFRTAARFLQGLAVLGPLLAFLFFSLAVAVNRGRRRRTVVVSAAALILAALIALAVRGVAETPVVDALATTDAAKPAAKATWEIATGMLSSIATSTIWLAVLVIVFSTLGGPWKFAVTFRRWVAPWVNQRPAVAFGVAYSLFLLFLIWGPIPAFRQWVTVVIFLVLVGLAVWALRRETLVEFPDASSDDAVEKLKEAWTELKETLGSGISKGAEGASSAAKQVRDKATSSSSGEQPTKVDNSEVPTGNVATGTETPAAGLDGLERLAALHASGALTAEEFAAAKAKLL</sequence>
<evidence type="ECO:0000313" key="4">
    <source>
        <dbReference type="EMBL" id="CAB4879326.1"/>
    </source>
</evidence>
<evidence type="ECO:0000259" key="3">
    <source>
        <dbReference type="Pfam" id="PF09851"/>
    </source>
</evidence>
<proteinExistence type="predicted"/>
<name>A0A6J7E8Q5_9ZZZZ</name>
<protein>
    <submittedName>
        <fullName evidence="4">Unannotated protein</fullName>
    </submittedName>
</protein>
<dbReference type="AlphaFoldDB" id="A0A6J7E8Q5"/>
<feature type="domain" description="SHOCT" evidence="3">
    <location>
        <begin position="457"/>
        <end position="482"/>
    </location>
</feature>
<reference evidence="4" key="1">
    <citation type="submission" date="2020-05" db="EMBL/GenBank/DDBJ databases">
        <authorList>
            <person name="Chiriac C."/>
            <person name="Salcher M."/>
            <person name="Ghai R."/>
            <person name="Kavagutti S V."/>
        </authorList>
    </citation>
    <scope>NUCLEOTIDE SEQUENCE</scope>
</reference>
<accession>A0A6J7E8Q5</accession>
<dbReference type="InterPro" id="IPR018649">
    <property type="entry name" value="SHOCT"/>
</dbReference>